<organism evidence="1">
    <name type="scientific">Myoviridae sp. ctA1z6</name>
    <dbReference type="NCBI Taxonomy" id="2826627"/>
    <lineage>
        <taxon>Viruses</taxon>
        <taxon>Duplodnaviria</taxon>
        <taxon>Heunggongvirae</taxon>
        <taxon>Uroviricota</taxon>
        <taxon>Caudoviricetes</taxon>
    </lineage>
</organism>
<dbReference type="EMBL" id="BK014847">
    <property type="protein sequence ID" value="DAD78584.1"/>
    <property type="molecule type" value="Genomic_DNA"/>
</dbReference>
<dbReference type="SUPFAM" id="SSF46785">
    <property type="entry name" value="Winged helix' DNA-binding domain"/>
    <property type="match status" value="1"/>
</dbReference>
<sequence>MANKEFSNVTLEMVRNAVQALGEGGREVSYRQVYEVLGLTNEGQQAVVRTRISNMAKHGEINRTKTGCFTYDFKHRPREAKTYAVLWRFVRASKPGWDISGCAMLTRISYTQVLRYVSWLENVGYVERAGRNEKRAVLYRATVKAVASPETPYPPIRESDPFQKERTAAATITRLMLCADPYAPKTARSIIDACRVLLNRFEKGGAESVTKNENVNSMEEVC</sequence>
<proteinExistence type="predicted"/>
<dbReference type="InterPro" id="IPR036390">
    <property type="entry name" value="WH_DNA-bd_sf"/>
</dbReference>
<name>A0A8S5M8U8_9CAUD</name>
<keyword evidence="1" id="KW-0648">Protein biosynthesis</keyword>
<protein>
    <submittedName>
        <fullName evidence="1">Selenocysteine-specific elongation factor/RNA Complex, protein-rna complex, elongation factor</fullName>
    </submittedName>
</protein>
<reference evidence="1" key="1">
    <citation type="journal article" date="2021" name="Proc. Natl. Acad. Sci. U.S.A.">
        <title>A Catalog of Tens of Thousands of Viruses from Human Metagenomes Reveals Hidden Associations with Chronic Diseases.</title>
        <authorList>
            <person name="Tisza M.J."/>
            <person name="Buck C.B."/>
        </authorList>
    </citation>
    <scope>NUCLEOTIDE SEQUENCE</scope>
    <source>
        <strain evidence="1">CtA1z6</strain>
    </source>
</reference>
<accession>A0A8S5M8U8</accession>
<evidence type="ECO:0000313" key="1">
    <source>
        <dbReference type="EMBL" id="DAD78584.1"/>
    </source>
</evidence>
<keyword evidence="1" id="KW-0251">Elongation factor</keyword>